<keyword evidence="3" id="KW-1185">Reference proteome</keyword>
<protein>
    <submittedName>
        <fullName evidence="2">Unnamed protein product</fullName>
    </submittedName>
</protein>
<organism evidence="2 3">
    <name type="scientific">Phytophthora fragariaefolia</name>
    <dbReference type="NCBI Taxonomy" id="1490495"/>
    <lineage>
        <taxon>Eukaryota</taxon>
        <taxon>Sar</taxon>
        <taxon>Stramenopiles</taxon>
        <taxon>Oomycota</taxon>
        <taxon>Peronosporomycetes</taxon>
        <taxon>Peronosporales</taxon>
        <taxon>Peronosporaceae</taxon>
        <taxon>Phytophthora</taxon>
    </lineage>
</organism>
<dbReference type="InterPro" id="IPR007374">
    <property type="entry name" value="ASCH_domain"/>
</dbReference>
<sequence>MRLIGSGEISVSTCLGILEANELGWWCCRIIRPWIEINPHFMRDLHVFHAVLAASDKAPFSAENAALLKRRVIPRLDFGASLVGGIRAGTKTITMRLLSDIEGDRNSDLGAIFPLSLVAATTSSKDGSATRQQFAYLRIDQVETQQLNAIDPATLRKSGFDSTDMVLNVLKQFYPNVTATTPLLMLHFHCLCSCYGAITSEEDMAATGFYTLENGAPELLQDLYKTADSVTPTTPVYLGDSRRDNHIEAQADPVEHKGIRVRDWVIGSNKTHITPIDTVDE</sequence>
<gene>
    <name evidence="2" type="ORF">Pfra01_000212500</name>
</gene>
<evidence type="ECO:0000259" key="1">
    <source>
        <dbReference type="Pfam" id="PF04266"/>
    </source>
</evidence>
<evidence type="ECO:0000313" key="2">
    <source>
        <dbReference type="EMBL" id="GMF19686.1"/>
    </source>
</evidence>
<dbReference type="EMBL" id="BSXT01000171">
    <property type="protein sequence ID" value="GMF19686.1"/>
    <property type="molecule type" value="Genomic_DNA"/>
</dbReference>
<comment type="caution">
    <text evidence="2">The sequence shown here is derived from an EMBL/GenBank/DDBJ whole genome shotgun (WGS) entry which is preliminary data.</text>
</comment>
<dbReference type="Proteomes" id="UP001165121">
    <property type="component" value="Unassembled WGS sequence"/>
</dbReference>
<dbReference type="AlphaFoldDB" id="A0A9W6TSG9"/>
<feature type="domain" description="ASCH" evidence="1">
    <location>
        <begin position="77"/>
        <end position="189"/>
    </location>
</feature>
<dbReference type="Pfam" id="PF04266">
    <property type="entry name" value="ASCH"/>
    <property type="match status" value="1"/>
</dbReference>
<proteinExistence type="predicted"/>
<dbReference type="Gene3D" id="2.30.130.30">
    <property type="entry name" value="Hypothetical protein"/>
    <property type="match status" value="1"/>
</dbReference>
<reference evidence="2" key="1">
    <citation type="submission" date="2023-04" db="EMBL/GenBank/DDBJ databases">
        <title>Phytophthora fragariaefolia NBRC 109709.</title>
        <authorList>
            <person name="Ichikawa N."/>
            <person name="Sato H."/>
            <person name="Tonouchi N."/>
        </authorList>
    </citation>
    <scope>NUCLEOTIDE SEQUENCE</scope>
    <source>
        <strain evidence="2">NBRC 109709</strain>
    </source>
</reference>
<name>A0A9W6TSG9_9STRA</name>
<accession>A0A9W6TSG9</accession>
<dbReference type="OrthoDB" id="2017893at2759"/>
<evidence type="ECO:0000313" key="3">
    <source>
        <dbReference type="Proteomes" id="UP001165121"/>
    </source>
</evidence>